<sequence>MPEPTPADLTSEQLGILEFARLRWAHAGAKETAILERFGMSLTRYCQVLNDLLDSPAALEHDPALVRRLRRLRAARRDQRSARARAIG</sequence>
<comment type="caution">
    <text evidence="1">The sequence shown here is derived from an EMBL/GenBank/DDBJ whole genome shotgun (WGS) entry which is preliminary data.</text>
</comment>
<gene>
    <name evidence="1" type="ORF">M8330_18815</name>
</gene>
<dbReference type="AlphaFoldDB" id="A0A9X2DDA3"/>
<accession>A0A9X2DDA3</accession>
<dbReference type="Proteomes" id="UP001139485">
    <property type="component" value="Unassembled WGS sequence"/>
</dbReference>
<evidence type="ECO:0000313" key="1">
    <source>
        <dbReference type="EMBL" id="MCM0622349.1"/>
    </source>
</evidence>
<organism evidence="1 2">
    <name type="scientific">Nocardioides bruguierae</name>
    <dbReference type="NCBI Taxonomy" id="2945102"/>
    <lineage>
        <taxon>Bacteria</taxon>
        <taxon>Bacillati</taxon>
        <taxon>Actinomycetota</taxon>
        <taxon>Actinomycetes</taxon>
        <taxon>Propionibacteriales</taxon>
        <taxon>Nocardioidaceae</taxon>
        <taxon>Nocardioides</taxon>
    </lineage>
</organism>
<dbReference type="InterPro" id="IPR021678">
    <property type="entry name" value="DUF3263"/>
</dbReference>
<dbReference type="Pfam" id="PF11662">
    <property type="entry name" value="DUF3263"/>
    <property type="match status" value="1"/>
</dbReference>
<proteinExistence type="predicted"/>
<dbReference type="EMBL" id="JAMOIL010000033">
    <property type="protein sequence ID" value="MCM0622349.1"/>
    <property type="molecule type" value="Genomic_DNA"/>
</dbReference>
<evidence type="ECO:0000313" key="2">
    <source>
        <dbReference type="Proteomes" id="UP001139485"/>
    </source>
</evidence>
<reference evidence="1" key="1">
    <citation type="submission" date="2022-05" db="EMBL/GenBank/DDBJ databases">
        <authorList>
            <person name="Tuo L."/>
        </authorList>
    </citation>
    <scope>NUCLEOTIDE SEQUENCE</scope>
    <source>
        <strain evidence="1">BSK12Z-4</strain>
    </source>
</reference>
<protein>
    <submittedName>
        <fullName evidence="1">DUF3263 domain-containing protein</fullName>
    </submittedName>
</protein>
<keyword evidence="2" id="KW-1185">Reference proteome</keyword>
<dbReference type="RefSeq" id="WP_250828575.1">
    <property type="nucleotide sequence ID" value="NZ_JAMOIL010000033.1"/>
</dbReference>
<name>A0A9X2DDA3_9ACTN</name>